<name>A0AA51RWF2_9GAMM</name>
<accession>A0AA51RWF2</accession>
<dbReference type="Proteomes" id="UP001239782">
    <property type="component" value="Chromosome"/>
</dbReference>
<organism evidence="1 2">
    <name type="scientific">Pleionea litopenaei</name>
    <dbReference type="NCBI Taxonomy" id="3070815"/>
    <lineage>
        <taxon>Bacteria</taxon>
        <taxon>Pseudomonadati</taxon>
        <taxon>Pseudomonadota</taxon>
        <taxon>Gammaproteobacteria</taxon>
        <taxon>Oceanospirillales</taxon>
        <taxon>Pleioneaceae</taxon>
        <taxon>Pleionea</taxon>
    </lineage>
</organism>
<dbReference type="RefSeq" id="WP_309204067.1">
    <property type="nucleotide sequence ID" value="NZ_CP133548.1"/>
</dbReference>
<evidence type="ECO:0000313" key="1">
    <source>
        <dbReference type="EMBL" id="WMS88847.1"/>
    </source>
</evidence>
<dbReference type="AlphaFoldDB" id="A0AA51RWF2"/>
<dbReference type="KEGG" id="plei:Q9312_07985"/>
<dbReference type="EMBL" id="CP133548">
    <property type="protein sequence ID" value="WMS88847.1"/>
    <property type="molecule type" value="Genomic_DNA"/>
</dbReference>
<keyword evidence="2" id="KW-1185">Reference proteome</keyword>
<reference evidence="1 2" key="1">
    <citation type="submission" date="2023-08" db="EMBL/GenBank/DDBJ databases">
        <title>Pleionea litopenaei sp. nov., isolated from stomach of juvenile Litopenaeus vannamei.</title>
        <authorList>
            <person name="Rho A.M."/>
            <person name="Hwang C.Y."/>
        </authorList>
    </citation>
    <scope>NUCLEOTIDE SEQUENCE [LARGE SCALE GENOMIC DNA]</scope>
    <source>
        <strain evidence="1 2">HL-JVS1</strain>
    </source>
</reference>
<gene>
    <name evidence="1" type="ORF">Q9312_07985</name>
</gene>
<sequence length="143" mass="16939">MQWSQVHPFIEGHPEDLLEVYFEPMSRMKWQRLFDWLVPHALRVENQFGVIEPTELNSKFFLDQTMSYVIDLKTANDIAVSLSLTERDFLLLEVSLSELSHEFQFTDFINYVTEMANRLSVDKYSICREFNRQNPFIINGVLV</sequence>
<proteinExistence type="predicted"/>
<evidence type="ECO:0000313" key="2">
    <source>
        <dbReference type="Proteomes" id="UP001239782"/>
    </source>
</evidence>
<protein>
    <submittedName>
        <fullName evidence="1">Uncharacterized protein</fullName>
    </submittedName>
</protein>